<dbReference type="Gene3D" id="1.10.10.10">
    <property type="entry name" value="Winged helix-like DNA-binding domain superfamily/Winged helix DNA-binding domain"/>
    <property type="match status" value="1"/>
</dbReference>
<dbReference type="SUPFAM" id="SSF52172">
    <property type="entry name" value="CheY-like"/>
    <property type="match status" value="1"/>
</dbReference>
<dbReference type="Gene3D" id="3.40.50.2300">
    <property type="match status" value="1"/>
</dbReference>
<dbReference type="CDD" id="cd00383">
    <property type="entry name" value="trans_reg_C"/>
    <property type="match status" value="1"/>
</dbReference>
<dbReference type="InterPro" id="IPR011006">
    <property type="entry name" value="CheY-like_superfamily"/>
</dbReference>
<feature type="modified residue" description="4-aspartylphosphate" evidence="6">
    <location>
        <position position="52"/>
    </location>
</feature>
<dbReference type="PROSITE" id="PS50110">
    <property type="entry name" value="RESPONSE_REGULATORY"/>
    <property type="match status" value="1"/>
</dbReference>
<evidence type="ECO:0000256" key="4">
    <source>
        <dbReference type="ARBA" id="ARBA00023125"/>
    </source>
</evidence>
<dbReference type="GO" id="GO:0000976">
    <property type="term" value="F:transcription cis-regulatory region binding"/>
    <property type="evidence" value="ECO:0007669"/>
    <property type="project" value="TreeGrafter"/>
</dbReference>
<dbReference type="CDD" id="cd17574">
    <property type="entry name" value="REC_OmpR"/>
    <property type="match status" value="1"/>
</dbReference>
<dbReference type="PANTHER" id="PTHR48111:SF22">
    <property type="entry name" value="REGULATOR OF RPOS"/>
    <property type="match status" value="1"/>
</dbReference>
<feature type="domain" description="OmpR/PhoB-type" evidence="9">
    <location>
        <begin position="131"/>
        <end position="229"/>
    </location>
</feature>
<dbReference type="GO" id="GO:0032993">
    <property type="term" value="C:protein-DNA complex"/>
    <property type="evidence" value="ECO:0007669"/>
    <property type="project" value="TreeGrafter"/>
</dbReference>
<keyword evidence="4 7" id="KW-0238">DNA-binding</keyword>
<dbReference type="SMART" id="SM00862">
    <property type="entry name" value="Trans_reg_C"/>
    <property type="match status" value="1"/>
</dbReference>
<dbReference type="InterPro" id="IPR001789">
    <property type="entry name" value="Sig_transdc_resp-reg_receiver"/>
</dbReference>
<dbReference type="Pfam" id="PF00072">
    <property type="entry name" value="Response_reg"/>
    <property type="match status" value="1"/>
</dbReference>
<dbReference type="Pfam" id="PF00486">
    <property type="entry name" value="Trans_reg_C"/>
    <property type="match status" value="1"/>
</dbReference>
<accession>W0FK05</accession>
<evidence type="ECO:0000256" key="3">
    <source>
        <dbReference type="ARBA" id="ARBA00023015"/>
    </source>
</evidence>
<dbReference type="SMART" id="SM00448">
    <property type="entry name" value="REC"/>
    <property type="match status" value="1"/>
</dbReference>
<dbReference type="FunFam" id="3.40.50.2300:FF:000001">
    <property type="entry name" value="DNA-binding response regulator PhoB"/>
    <property type="match status" value="1"/>
</dbReference>
<evidence type="ECO:0000256" key="7">
    <source>
        <dbReference type="PROSITE-ProRule" id="PRU01091"/>
    </source>
</evidence>
<dbReference type="FunFam" id="1.10.10.10:FF:000005">
    <property type="entry name" value="Two-component system response regulator"/>
    <property type="match status" value="1"/>
</dbReference>
<sequence length="234" mass="26922">MAVILIVEDEKKIARFLELELRHEGYDVLTAYDGRSGLDTALQEDPDLLILDLMLPELSGIEVCRRLRHTSDIPIIMLTAKDDVSDKVMGLDMGADDYVTKPFAIEELLARIRVALKKRRARDAVSEAREDHILTVGCVSIDTASWQVRVKNEPVSLTKKEFDTLRYLMEHRGTAVTRDQLMNEVWGYDYIGDSNIVDVYIRYLRHKIDDQFGIKTIHTIRSVGYLFDYEEEKA</sequence>
<dbReference type="EMBL" id="KC246825">
    <property type="protein sequence ID" value="AHF25241.1"/>
    <property type="molecule type" value="Genomic_DNA"/>
</dbReference>
<name>W0FK05_9BACT</name>
<dbReference type="GO" id="GO:0005829">
    <property type="term" value="C:cytosol"/>
    <property type="evidence" value="ECO:0007669"/>
    <property type="project" value="TreeGrafter"/>
</dbReference>
<proteinExistence type="predicted"/>
<dbReference type="InterPro" id="IPR039420">
    <property type="entry name" value="WalR-like"/>
</dbReference>
<keyword evidence="2" id="KW-0902">Two-component regulatory system</keyword>
<dbReference type="GO" id="GO:0000156">
    <property type="term" value="F:phosphorelay response regulator activity"/>
    <property type="evidence" value="ECO:0007669"/>
    <property type="project" value="TreeGrafter"/>
</dbReference>
<evidence type="ECO:0000256" key="1">
    <source>
        <dbReference type="ARBA" id="ARBA00022553"/>
    </source>
</evidence>
<keyword evidence="3" id="KW-0805">Transcription regulation</keyword>
<dbReference type="PANTHER" id="PTHR48111">
    <property type="entry name" value="REGULATOR OF RPOS"/>
    <property type="match status" value="1"/>
</dbReference>
<evidence type="ECO:0000256" key="6">
    <source>
        <dbReference type="PROSITE-ProRule" id="PRU00169"/>
    </source>
</evidence>
<feature type="domain" description="Response regulatory" evidence="8">
    <location>
        <begin position="3"/>
        <end position="116"/>
    </location>
</feature>
<protein>
    <submittedName>
        <fullName evidence="10">Two component transcriptional regulator</fullName>
    </submittedName>
</protein>
<dbReference type="InterPro" id="IPR001867">
    <property type="entry name" value="OmpR/PhoB-type_DNA-bd"/>
</dbReference>
<organism evidence="10">
    <name type="scientific">uncultured bacterium Contig90</name>
    <dbReference type="NCBI Taxonomy" id="1393628"/>
    <lineage>
        <taxon>Bacteria</taxon>
        <taxon>environmental samples</taxon>
    </lineage>
</organism>
<evidence type="ECO:0000259" key="8">
    <source>
        <dbReference type="PROSITE" id="PS50110"/>
    </source>
</evidence>
<dbReference type="AlphaFoldDB" id="W0FK05"/>
<feature type="DNA-binding region" description="OmpR/PhoB-type" evidence="7">
    <location>
        <begin position="131"/>
        <end position="229"/>
    </location>
</feature>
<keyword evidence="1 6" id="KW-0597">Phosphoprotein</keyword>
<evidence type="ECO:0000256" key="5">
    <source>
        <dbReference type="ARBA" id="ARBA00023163"/>
    </source>
</evidence>
<dbReference type="InterPro" id="IPR036388">
    <property type="entry name" value="WH-like_DNA-bd_sf"/>
</dbReference>
<evidence type="ECO:0000256" key="2">
    <source>
        <dbReference type="ARBA" id="ARBA00023012"/>
    </source>
</evidence>
<reference evidence="10" key="1">
    <citation type="journal article" date="2013" name="PLoS ONE">
        <title>Metagenomic insights into the carbohydrate-active enzymes carried by the microorganisms adhering to solid digesta in the rumen of cows.</title>
        <authorList>
            <person name="Wang L."/>
            <person name="Hatem A."/>
            <person name="Catalyurek U.V."/>
            <person name="Morrison M."/>
            <person name="Yu Z."/>
        </authorList>
    </citation>
    <scope>NUCLEOTIDE SEQUENCE</scope>
</reference>
<evidence type="ECO:0000313" key="10">
    <source>
        <dbReference type="EMBL" id="AHF25241.1"/>
    </source>
</evidence>
<keyword evidence="5" id="KW-0804">Transcription</keyword>
<dbReference type="GO" id="GO:0006355">
    <property type="term" value="P:regulation of DNA-templated transcription"/>
    <property type="evidence" value="ECO:0007669"/>
    <property type="project" value="InterPro"/>
</dbReference>
<dbReference type="Gene3D" id="6.10.250.690">
    <property type="match status" value="1"/>
</dbReference>
<dbReference type="PROSITE" id="PS51755">
    <property type="entry name" value="OMPR_PHOB"/>
    <property type="match status" value="1"/>
</dbReference>
<evidence type="ECO:0000259" key="9">
    <source>
        <dbReference type="PROSITE" id="PS51755"/>
    </source>
</evidence>